<reference evidence="1" key="1">
    <citation type="journal article" date="2005" name="Proc. Natl. Acad. Sci. U.S.A.">
        <title>The psychrophilic lifestyle as revealed by the genome sequence of Colwellia psychrerythraea 34H through genomic and proteomic analyses.</title>
        <authorList>
            <person name="Methe B.A."/>
            <person name="Nelson K.E."/>
            <person name="Deming J.W."/>
            <person name="Momen B."/>
            <person name="Melamud E."/>
            <person name="Zhang X."/>
            <person name="Moult J."/>
            <person name="Madupu R."/>
            <person name="Nelson W.C."/>
            <person name="Dodson R.J."/>
            <person name="Brinkac L.M."/>
            <person name="Daugherty S.C."/>
            <person name="Durkin A.S."/>
            <person name="DeBoy R.T."/>
            <person name="Kolonay J.F."/>
            <person name="Sullivan S.A."/>
            <person name="Zhou L."/>
            <person name="Davidsen T.M."/>
            <person name="Wu M."/>
            <person name="Huston A.L."/>
            <person name="Lewis M."/>
            <person name="Weaver B."/>
            <person name="Weidman J.F."/>
            <person name="Khouri H."/>
            <person name="Utterback T.R."/>
            <person name="Feldblyum T.V."/>
            <person name="Fraser C.M."/>
        </authorList>
    </citation>
    <scope>NUCLEOTIDE SEQUENCE [LARGE SCALE GENOMIC DNA]</scope>
    <source>
        <strain evidence="1">34H</strain>
    </source>
</reference>
<evidence type="ECO:0000313" key="2">
    <source>
        <dbReference type="Proteomes" id="UP000000547"/>
    </source>
</evidence>
<dbReference type="AlphaFoldDB" id="Q47V43"/>
<dbReference type="HOGENOM" id="CLU_144607_1_0_6"/>
<dbReference type="KEGG" id="cps:CPS_4685"/>
<dbReference type="STRING" id="167879.CPS_4685"/>
<dbReference type="RefSeq" id="WP_011045410.1">
    <property type="nucleotide sequence ID" value="NC_003910.7"/>
</dbReference>
<accession>Q47V43</accession>
<evidence type="ECO:0008006" key="3">
    <source>
        <dbReference type="Google" id="ProtNLM"/>
    </source>
</evidence>
<gene>
    <name evidence="1" type="ordered locus">CPS_4685</name>
</gene>
<proteinExistence type="predicted"/>
<evidence type="ECO:0000313" key="1">
    <source>
        <dbReference type="EMBL" id="AAZ25549.1"/>
    </source>
</evidence>
<organism evidence="1 2">
    <name type="scientific">Colwellia psychrerythraea (strain 34H / ATCC BAA-681)</name>
    <name type="common">Vibrio psychroerythus</name>
    <dbReference type="NCBI Taxonomy" id="167879"/>
    <lineage>
        <taxon>Bacteria</taxon>
        <taxon>Pseudomonadati</taxon>
        <taxon>Pseudomonadota</taxon>
        <taxon>Gammaproteobacteria</taxon>
        <taxon>Alteromonadales</taxon>
        <taxon>Colwelliaceae</taxon>
        <taxon>Colwellia</taxon>
    </lineage>
</organism>
<protein>
    <recommendedName>
        <fullName evidence="3">STAS/SEC14 domain-containing protein</fullName>
    </recommendedName>
</protein>
<dbReference type="EMBL" id="CP000083">
    <property type="protein sequence ID" value="AAZ25549.1"/>
    <property type="molecule type" value="Genomic_DNA"/>
</dbReference>
<name>Q47V43_COLP3</name>
<sequence>MSKRTFLPHGSSNITVDNDLITVDITGPCNTEFFERMEEQITSLRPQLNMNNYTSLVVLRNEALATPEAMTYFTNYLKAVQVRAVAINLQYADSPSITEDICKKAYTDAGVKHRFFSDNVSASSWLRKCMATTN</sequence>
<dbReference type="Proteomes" id="UP000000547">
    <property type="component" value="Chromosome"/>
</dbReference>